<name>A0A8S5MBH1_9CAUD</name>
<reference evidence="1" key="1">
    <citation type="journal article" date="2021" name="Proc. Natl. Acad. Sci. U.S.A.">
        <title>A Catalog of Tens of Thousands of Viruses from Human Metagenomes Reveals Hidden Associations with Chronic Diseases.</title>
        <authorList>
            <person name="Tisza M.J."/>
            <person name="Buck C.B."/>
        </authorList>
    </citation>
    <scope>NUCLEOTIDE SEQUENCE</scope>
    <source>
        <strain evidence="1">CtZCK1</strain>
    </source>
</reference>
<protein>
    <submittedName>
        <fullName evidence="1">Uncharacterized protein</fullName>
    </submittedName>
</protein>
<organism evidence="1">
    <name type="scientific">Siphoviridae sp. ctZCK1</name>
    <dbReference type="NCBI Taxonomy" id="2826382"/>
    <lineage>
        <taxon>Viruses</taxon>
        <taxon>Duplodnaviria</taxon>
        <taxon>Heunggongvirae</taxon>
        <taxon>Uroviricota</taxon>
        <taxon>Caudoviricetes</taxon>
    </lineage>
</organism>
<evidence type="ECO:0000313" key="1">
    <source>
        <dbReference type="EMBL" id="DAD79582.1"/>
    </source>
</evidence>
<sequence>MNNIIINNNIIICFSLILSNPRLPLDYDHLILLFLTILGKSRPVL</sequence>
<accession>A0A8S5MBH1</accession>
<dbReference type="EMBL" id="BK014868">
    <property type="protein sequence ID" value="DAD79582.1"/>
    <property type="molecule type" value="Genomic_DNA"/>
</dbReference>
<proteinExistence type="predicted"/>